<dbReference type="Pfam" id="PF03031">
    <property type="entry name" value="NIF"/>
    <property type="match status" value="1"/>
</dbReference>
<dbReference type="Gene3D" id="3.40.50.1000">
    <property type="entry name" value="HAD superfamily/HAD-like"/>
    <property type="match status" value="1"/>
</dbReference>
<dbReference type="InterPro" id="IPR036412">
    <property type="entry name" value="HAD-like_sf"/>
</dbReference>
<protein>
    <recommendedName>
        <fullName evidence="6">RNA polymerase II subunit A C-terminal domain phosphatase</fullName>
        <ecNumber evidence="6">3.1.3.16</ecNumber>
    </recommendedName>
</protein>
<evidence type="ECO:0000313" key="9">
    <source>
        <dbReference type="Proteomes" id="UP001304243"/>
    </source>
</evidence>
<gene>
    <name evidence="8" type="ORF">ATC70_009657</name>
</gene>
<dbReference type="Gene3D" id="1.10.287.10">
    <property type="entry name" value="S15/NS1, RNA-binding"/>
    <property type="match status" value="1"/>
</dbReference>
<dbReference type="AlphaFoldDB" id="A0AAN7DL47"/>
<reference evidence="8 9" key="1">
    <citation type="submission" date="2022-11" db="EMBL/GenBank/DDBJ databases">
        <title>Mucor velutinosus strain NIH1002 WGS.</title>
        <authorList>
            <person name="Subramanian P."/>
            <person name="Mullikin J.C."/>
            <person name="Segre J.A."/>
            <person name="Zelazny A.M."/>
        </authorList>
    </citation>
    <scope>NUCLEOTIDE SEQUENCE [LARGE SCALE GENOMIC DNA]</scope>
    <source>
        <strain evidence="8 9">NIH1002</strain>
    </source>
</reference>
<comment type="catalytic activity">
    <reaction evidence="4 6">
        <text>O-phospho-L-seryl-[protein] + H2O = L-seryl-[protein] + phosphate</text>
        <dbReference type="Rhea" id="RHEA:20629"/>
        <dbReference type="Rhea" id="RHEA-COMP:9863"/>
        <dbReference type="Rhea" id="RHEA-COMP:11604"/>
        <dbReference type="ChEBI" id="CHEBI:15377"/>
        <dbReference type="ChEBI" id="CHEBI:29999"/>
        <dbReference type="ChEBI" id="CHEBI:43474"/>
        <dbReference type="ChEBI" id="CHEBI:83421"/>
        <dbReference type="EC" id="3.1.3.16"/>
    </reaction>
</comment>
<keyword evidence="9" id="KW-1185">Reference proteome</keyword>
<dbReference type="EMBL" id="JASEJX010000012">
    <property type="protein sequence ID" value="KAK4519422.1"/>
    <property type="molecule type" value="Genomic_DNA"/>
</dbReference>
<evidence type="ECO:0000256" key="2">
    <source>
        <dbReference type="ARBA" id="ARBA00022801"/>
    </source>
</evidence>
<dbReference type="RefSeq" id="XP_064686088.1">
    <property type="nucleotide sequence ID" value="XM_064828886.1"/>
</dbReference>
<dbReference type="InterPro" id="IPR023214">
    <property type="entry name" value="HAD_sf"/>
</dbReference>
<comment type="function">
    <text evidence="6">This promotes the activity of RNA polymerase II.</text>
</comment>
<comment type="subcellular location">
    <subcellularLocation>
        <location evidence="1 6">Nucleus</location>
    </subcellularLocation>
</comment>
<dbReference type="EC" id="3.1.3.16" evidence="6"/>
<comment type="caution">
    <text evidence="8">The sequence shown here is derived from an EMBL/GenBank/DDBJ whole genome shotgun (WGS) entry which is preliminary data.</text>
</comment>
<evidence type="ECO:0000256" key="4">
    <source>
        <dbReference type="ARBA" id="ARBA00047761"/>
    </source>
</evidence>
<proteinExistence type="predicted"/>
<evidence type="ECO:0000256" key="6">
    <source>
        <dbReference type="RuleBase" id="RU366066"/>
    </source>
</evidence>
<dbReference type="PANTHER" id="PTHR23081:SF36">
    <property type="entry name" value="RNA POLYMERASE II SUBUNIT A C-TERMINAL DOMAIN PHOSPHATASE"/>
    <property type="match status" value="1"/>
</dbReference>
<comment type="catalytic activity">
    <reaction evidence="5 6">
        <text>O-phospho-L-threonyl-[protein] + H2O = L-threonyl-[protein] + phosphate</text>
        <dbReference type="Rhea" id="RHEA:47004"/>
        <dbReference type="Rhea" id="RHEA-COMP:11060"/>
        <dbReference type="Rhea" id="RHEA-COMP:11605"/>
        <dbReference type="ChEBI" id="CHEBI:15377"/>
        <dbReference type="ChEBI" id="CHEBI:30013"/>
        <dbReference type="ChEBI" id="CHEBI:43474"/>
        <dbReference type="ChEBI" id="CHEBI:61977"/>
        <dbReference type="EC" id="3.1.3.16"/>
    </reaction>
</comment>
<evidence type="ECO:0000259" key="7">
    <source>
        <dbReference type="PROSITE" id="PS50969"/>
    </source>
</evidence>
<dbReference type="InterPro" id="IPR004274">
    <property type="entry name" value="FCP1_dom"/>
</dbReference>
<evidence type="ECO:0000256" key="5">
    <source>
        <dbReference type="ARBA" id="ARBA00048336"/>
    </source>
</evidence>
<keyword evidence="2 6" id="KW-0378">Hydrolase</keyword>
<dbReference type="GeneID" id="89953343"/>
<dbReference type="InterPro" id="IPR039189">
    <property type="entry name" value="Fcp1"/>
</dbReference>
<dbReference type="SMART" id="SM00577">
    <property type="entry name" value="CPDc"/>
    <property type="match status" value="1"/>
</dbReference>
<keyword evidence="3 6" id="KW-0539">Nucleus</keyword>
<feature type="domain" description="FCP1 homology" evidence="7">
    <location>
        <begin position="50"/>
        <end position="222"/>
    </location>
</feature>
<dbReference type="GO" id="GO:0008420">
    <property type="term" value="F:RNA polymerase II CTD heptapeptide repeat phosphatase activity"/>
    <property type="evidence" value="ECO:0007669"/>
    <property type="project" value="UniProtKB-UniRule"/>
</dbReference>
<dbReference type="GO" id="GO:0005634">
    <property type="term" value="C:nucleus"/>
    <property type="evidence" value="ECO:0007669"/>
    <property type="project" value="UniProtKB-SubCell"/>
</dbReference>
<dbReference type="InterPro" id="IPR011947">
    <property type="entry name" value="FCP1_euk"/>
</dbReference>
<dbReference type="PROSITE" id="PS50969">
    <property type="entry name" value="FCP1"/>
    <property type="match status" value="1"/>
</dbReference>
<organism evidence="8 9">
    <name type="scientific">Mucor velutinosus</name>
    <dbReference type="NCBI Taxonomy" id="708070"/>
    <lineage>
        <taxon>Eukaryota</taxon>
        <taxon>Fungi</taxon>
        <taxon>Fungi incertae sedis</taxon>
        <taxon>Mucoromycota</taxon>
        <taxon>Mucoromycotina</taxon>
        <taxon>Mucoromycetes</taxon>
        <taxon>Mucorales</taxon>
        <taxon>Mucorineae</taxon>
        <taxon>Mucoraceae</taxon>
        <taxon>Mucor</taxon>
    </lineage>
</organism>
<dbReference type="NCBIfam" id="TIGR02250">
    <property type="entry name" value="FCP1_euk"/>
    <property type="match status" value="1"/>
</dbReference>
<evidence type="ECO:0000256" key="3">
    <source>
        <dbReference type="ARBA" id="ARBA00023242"/>
    </source>
</evidence>
<accession>A0AAN7DL47</accession>
<name>A0AAN7DL47_9FUNG</name>
<dbReference type="SUPFAM" id="SSF56784">
    <property type="entry name" value="HAD-like"/>
    <property type="match status" value="1"/>
</dbReference>
<dbReference type="CDD" id="cd07521">
    <property type="entry name" value="HAD_FCP1-like"/>
    <property type="match status" value="1"/>
</dbReference>
<evidence type="ECO:0000313" key="8">
    <source>
        <dbReference type="EMBL" id="KAK4519422.1"/>
    </source>
</evidence>
<evidence type="ECO:0000256" key="1">
    <source>
        <dbReference type="ARBA" id="ARBA00004123"/>
    </source>
</evidence>
<dbReference type="PANTHER" id="PTHR23081">
    <property type="entry name" value="RNA POLYMERASE II CTD PHOSPHATASE"/>
    <property type="match status" value="1"/>
</dbReference>
<dbReference type="Proteomes" id="UP001304243">
    <property type="component" value="Unassembled WGS sequence"/>
</dbReference>
<sequence length="382" mass="43483">MEQGRCWADGCSYCAHETKFSGVCVACSHVDEAEWQQAKQREKDDLKRLRSDKKLSLIIDLDNTLMHATAVYDVAEWINKQKRSKTNKSRVKDVFTTATTNNFSFKLRPGLYRFLIRISTMYELHVYTMGNKAYAKVFLDRIDPDRNLFKGSVLTRDGNGCILKKKISRIYPTDRTQVLILDDSANVWDDSPNLIQIKPYTYFRNVKELNALAYAAPTQNQYYSFVNSYTSTKQSTSFHLEQDEFDLDNTDADFAVPALPPPSPPVEDFSNQFSISSAHCTKQPDVFLDKNIADIIPEEIETDDALDHVGKILKDIHSIYFTQLACNKEPDVVDILQSLCTEKGIATLRRKRSASSFEPDFIPNKKCSSICRSNSSTTLTIP</sequence>